<gene>
    <name evidence="1" type="ordered locus">HCH_02104</name>
</gene>
<dbReference type="RefSeq" id="WP_011396004.1">
    <property type="nucleotide sequence ID" value="NC_007645.1"/>
</dbReference>
<reference evidence="1 2" key="1">
    <citation type="journal article" date="2005" name="Nucleic Acids Res.">
        <title>Genomic blueprint of Hahella chejuensis, a marine microbe producing an algicidal agent.</title>
        <authorList>
            <person name="Jeong H."/>
            <person name="Yim J.H."/>
            <person name="Lee C."/>
            <person name="Choi S.-H."/>
            <person name="Park Y.K."/>
            <person name="Yoon S.H."/>
            <person name="Hur C.-G."/>
            <person name="Kang H.-Y."/>
            <person name="Kim D."/>
            <person name="Lee H.H."/>
            <person name="Park K.H."/>
            <person name="Park S.-H."/>
            <person name="Park H.-S."/>
            <person name="Lee H.K."/>
            <person name="Oh T.K."/>
            <person name="Kim J.F."/>
        </authorList>
    </citation>
    <scope>NUCLEOTIDE SEQUENCE [LARGE SCALE GENOMIC DNA]</scope>
    <source>
        <strain evidence="1 2">KCTC 2396</strain>
    </source>
</reference>
<dbReference type="HOGENOM" id="CLU_1842306_0_0_6"/>
<protein>
    <submittedName>
        <fullName evidence="1">Uncharacterized protein</fullName>
    </submittedName>
</protein>
<dbReference type="OrthoDB" id="6366783at2"/>
<proteinExistence type="predicted"/>
<evidence type="ECO:0000313" key="1">
    <source>
        <dbReference type="EMBL" id="ABC28933.1"/>
    </source>
</evidence>
<accession>Q2SK91</accession>
<dbReference type="EMBL" id="CP000155">
    <property type="protein sequence ID" value="ABC28933.1"/>
    <property type="molecule type" value="Genomic_DNA"/>
</dbReference>
<name>Q2SK91_HAHCH</name>
<evidence type="ECO:0000313" key="2">
    <source>
        <dbReference type="Proteomes" id="UP000000238"/>
    </source>
</evidence>
<keyword evidence="2" id="KW-1185">Reference proteome</keyword>
<organism evidence="1 2">
    <name type="scientific">Hahella chejuensis (strain KCTC 2396)</name>
    <dbReference type="NCBI Taxonomy" id="349521"/>
    <lineage>
        <taxon>Bacteria</taxon>
        <taxon>Pseudomonadati</taxon>
        <taxon>Pseudomonadota</taxon>
        <taxon>Gammaproteobacteria</taxon>
        <taxon>Oceanospirillales</taxon>
        <taxon>Hahellaceae</taxon>
        <taxon>Hahella</taxon>
    </lineage>
</organism>
<sequence>MSAKNSKSQMERLTTLKDQLQRQLQSGLTTVEQEGKKVLNQLGADLDNEDKSLKAVVARIRAKNNTLKDFARNIDAATYDVRGRIRWNANMMSAYAKMQAEKAVDKEVKPRLETYKHNLENRIKYLRDKVSLFKEKISH</sequence>
<dbReference type="eggNOG" id="ENOG502ZED4">
    <property type="taxonomic scope" value="Bacteria"/>
</dbReference>
<dbReference type="KEGG" id="hch:HCH_02104"/>
<dbReference type="Proteomes" id="UP000000238">
    <property type="component" value="Chromosome"/>
</dbReference>
<dbReference type="AlphaFoldDB" id="Q2SK91"/>